<evidence type="ECO:0000313" key="2">
    <source>
        <dbReference type="EMBL" id="PWN19736.1"/>
    </source>
</evidence>
<name>A0A316U336_9BASI</name>
<dbReference type="EMBL" id="KZ819330">
    <property type="protein sequence ID" value="PWN19736.1"/>
    <property type="molecule type" value="Genomic_DNA"/>
</dbReference>
<keyword evidence="3" id="KW-1185">Reference proteome</keyword>
<dbReference type="GeneID" id="37016618"/>
<gene>
    <name evidence="2" type="ORF">BCV69DRAFT_31184</name>
</gene>
<protein>
    <recommendedName>
        <fullName evidence="1">DUF7330 domain-containing protein</fullName>
    </recommendedName>
</protein>
<organism evidence="2 3">
    <name type="scientific">Pseudomicrostroma glucosiphilum</name>
    <dbReference type="NCBI Taxonomy" id="1684307"/>
    <lineage>
        <taxon>Eukaryota</taxon>
        <taxon>Fungi</taxon>
        <taxon>Dikarya</taxon>
        <taxon>Basidiomycota</taxon>
        <taxon>Ustilaginomycotina</taxon>
        <taxon>Exobasidiomycetes</taxon>
        <taxon>Microstromatales</taxon>
        <taxon>Microstromatales incertae sedis</taxon>
        <taxon>Pseudomicrostroma</taxon>
    </lineage>
</organism>
<dbReference type="InterPro" id="IPR055754">
    <property type="entry name" value="DUF7330"/>
</dbReference>
<evidence type="ECO:0000313" key="3">
    <source>
        <dbReference type="Proteomes" id="UP000245942"/>
    </source>
</evidence>
<feature type="domain" description="DUF7330" evidence="1">
    <location>
        <begin position="103"/>
        <end position="252"/>
    </location>
</feature>
<dbReference type="AlphaFoldDB" id="A0A316U336"/>
<reference evidence="2 3" key="1">
    <citation type="journal article" date="2018" name="Mol. Biol. Evol.">
        <title>Broad Genomic Sampling Reveals a Smut Pathogenic Ancestry of the Fungal Clade Ustilaginomycotina.</title>
        <authorList>
            <person name="Kijpornyongpan T."/>
            <person name="Mondo S.J."/>
            <person name="Barry K."/>
            <person name="Sandor L."/>
            <person name="Lee J."/>
            <person name="Lipzen A."/>
            <person name="Pangilinan J."/>
            <person name="LaButti K."/>
            <person name="Hainaut M."/>
            <person name="Henrissat B."/>
            <person name="Grigoriev I.V."/>
            <person name="Spatafora J.W."/>
            <person name="Aime M.C."/>
        </authorList>
    </citation>
    <scope>NUCLEOTIDE SEQUENCE [LARGE SCALE GENOMIC DNA]</scope>
    <source>
        <strain evidence="2 3">MCA 4718</strain>
    </source>
</reference>
<dbReference type="Proteomes" id="UP000245942">
    <property type="component" value="Unassembled WGS sequence"/>
</dbReference>
<sequence length="253" mass="27239">MHFGSVNSRRTIDGPKALQSMDGTTLSWEVSKEYSARVPDSVALETRAGSIRFNYIEALSNVSLLSSAGGIHHSGTRSQIKADSVKVKANAGSIDGTYRVIDKLDLYASAGSVRVEVLLPGKQTSSFRSTADEDSYEQSSPHVMARSNAGSVHVRYTEQHPSVELHSDVASRAGTTEVQHAPNYQGTFHLASGAGSIHMSVDDQVKRCKTTVDRKRPAGGLIEGEVWIEREDGWSKKGSSSVVTDAGSVKVYL</sequence>
<accession>A0A316U336</accession>
<dbReference type="Pfam" id="PF24016">
    <property type="entry name" value="DUF7330"/>
    <property type="match status" value="1"/>
</dbReference>
<proteinExistence type="predicted"/>
<dbReference type="OrthoDB" id="5570013at2759"/>
<dbReference type="RefSeq" id="XP_025346896.1">
    <property type="nucleotide sequence ID" value="XM_025494884.1"/>
</dbReference>
<evidence type="ECO:0000259" key="1">
    <source>
        <dbReference type="Pfam" id="PF24016"/>
    </source>
</evidence>